<reference evidence="2" key="2">
    <citation type="journal article" date="2015" name="Data Brief">
        <title>Shoot transcriptome of the giant reed, Arundo donax.</title>
        <authorList>
            <person name="Barrero R.A."/>
            <person name="Guerrero F.D."/>
            <person name="Moolhuijzen P."/>
            <person name="Goolsby J.A."/>
            <person name="Tidwell J."/>
            <person name="Bellgard S.E."/>
            <person name="Bellgard M.I."/>
        </authorList>
    </citation>
    <scope>NUCLEOTIDE SEQUENCE</scope>
    <source>
        <tissue evidence="2">Shoot tissue taken approximately 20 cm above the soil surface</tissue>
    </source>
</reference>
<sequence>MVALGGKEEEKTSKGVQAKLEAQPTSTSSPSRNPGAACTNSVA</sequence>
<dbReference type="AlphaFoldDB" id="A0A0A9E5Z5"/>
<feature type="compositionally biased region" description="Polar residues" evidence="1">
    <location>
        <begin position="23"/>
        <end position="43"/>
    </location>
</feature>
<feature type="region of interest" description="Disordered" evidence="1">
    <location>
        <begin position="1"/>
        <end position="43"/>
    </location>
</feature>
<name>A0A0A9E5Z5_ARUDO</name>
<organism evidence="2">
    <name type="scientific">Arundo donax</name>
    <name type="common">Giant reed</name>
    <name type="synonym">Donax arundinaceus</name>
    <dbReference type="NCBI Taxonomy" id="35708"/>
    <lineage>
        <taxon>Eukaryota</taxon>
        <taxon>Viridiplantae</taxon>
        <taxon>Streptophyta</taxon>
        <taxon>Embryophyta</taxon>
        <taxon>Tracheophyta</taxon>
        <taxon>Spermatophyta</taxon>
        <taxon>Magnoliopsida</taxon>
        <taxon>Liliopsida</taxon>
        <taxon>Poales</taxon>
        <taxon>Poaceae</taxon>
        <taxon>PACMAD clade</taxon>
        <taxon>Arundinoideae</taxon>
        <taxon>Arundineae</taxon>
        <taxon>Arundo</taxon>
    </lineage>
</organism>
<proteinExistence type="predicted"/>
<reference evidence="2" key="1">
    <citation type="submission" date="2014-09" db="EMBL/GenBank/DDBJ databases">
        <authorList>
            <person name="Magalhaes I.L.F."/>
            <person name="Oliveira U."/>
            <person name="Santos F.R."/>
            <person name="Vidigal T.H.D.A."/>
            <person name="Brescovit A.D."/>
            <person name="Santos A.J."/>
        </authorList>
    </citation>
    <scope>NUCLEOTIDE SEQUENCE</scope>
    <source>
        <tissue evidence="2">Shoot tissue taken approximately 20 cm above the soil surface</tissue>
    </source>
</reference>
<dbReference type="EMBL" id="GBRH01202404">
    <property type="protein sequence ID" value="JAD95491.1"/>
    <property type="molecule type" value="Transcribed_RNA"/>
</dbReference>
<accession>A0A0A9E5Z5</accession>
<protein>
    <submittedName>
        <fullName evidence="2">Uncharacterized protein</fullName>
    </submittedName>
</protein>
<evidence type="ECO:0000313" key="2">
    <source>
        <dbReference type="EMBL" id="JAD95491.1"/>
    </source>
</evidence>
<feature type="compositionally biased region" description="Basic and acidic residues" evidence="1">
    <location>
        <begin position="1"/>
        <end position="13"/>
    </location>
</feature>
<evidence type="ECO:0000256" key="1">
    <source>
        <dbReference type="SAM" id="MobiDB-lite"/>
    </source>
</evidence>